<dbReference type="InterPro" id="IPR005119">
    <property type="entry name" value="LysR_subst-bd"/>
</dbReference>
<evidence type="ECO:0000259" key="5">
    <source>
        <dbReference type="PROSITE" id="PS50931"/>
    </source>
</evidence>
<dbReference type="InterPro" id="IPR036388">
    <property type="entry name" value="WH-like_DNA-bd_sf"/>
</dbReference>
<dbReference type="InterPro" id="IPR050950">
    <property type="entry name" value="HTH-type_LysR_regulators"/>
</dbReference>
<dbReference type="InterPro" id="IPR036390">
    <property type="entry name" value="WH_DNA-bd_sf"/>
</dbReference>
<dbReference type="Pfam" id="PF03466">
    <property type="entry name" value="LysR_substrate"/>
    <property type="match status" value="1"/>
</dbReference>
<evidence type="ECO:0000313" key="7">
    <source>
        <dbReference type="Proteomes" id="UP000019251"/>
    </source>
</evidence>
<dbReference type="PRINTS" id="PR00039">
    <property type="entry name" value="HTHLYSR"/>
</dbReference>
<keyword evidence="4" id="KW-0804">Transcription</keyword>
<dbReference type="GO" id="GO:0003677">
    <property type="term" value="F:DNA binding"/>
    <property type="evidence" value="ECO:0007669"/>
    <property type="project" value="UniProtKB-KW"/>
</dbReference>
<keyword evidence="2" id="KW-0805">Transcription regulation</keyword>
<accession>A0A829RBV6</accession>
<feature type="domain" description="HTH lysR-type" evidence="5">
    <location>
        <begin position="1"/>
        <end position="57"/>
    </location>
</feature>
<name>A0A829RBV6_LISGR</name>
<evidence type="ECO:0000313" key="6">
    <source>
        <dbReference type="EMBL" id="EUJ30572.1"/>
    </source>
</evidence>
<protein>
    <submittedName>
        <fullName evidence="6">LysR family malolactic regulator</fullName>
    </submittedName>
</protein>
<dbReference type="GO" id="GO:0005829">
    <property type="term" value="C:cytosol"/>
    <property type="evidence" value="ECO:0007669"/>
    <property type="project" value="TreeGrafter"/>
</dbReference>
<dbReference type="AlphaFoldDB" id="A0A829RBV6"/>
<dbReference type="GO" id="GO:0003700">
    <property type="term" value="F:DNA-binding transcription factor activity"/>
    <property type="evidence" value="ECO:0007669"/>
    <property type="project" value="InterPro"/>
</dbReference>
<keyword evidence="3" id="KW-0238">DNA-binding</keyword>
<evidence type="ECO:0000256" key="2">
    <source>
        <dbReference type="ARBA" id="ARBA00023015"/>
    </source>
</evidence>
<evidence type="ECO:0000256" key="4">
    <source>
        <dbReference type="ARBA" id="ARBA00023163"/>
    </source>
</evidence>
<gene>
    <name evidence="6" type="ORF">LMUR_00375</name>
</gene>
<reference evidence="6 7" key="1">
    <citation type="submission" date="2012-12" db="EMBL/GenBank/DDBJ databases">
        <title>Novel taxa of Listeriaceae from agricultural environments in the United States.</title>
        <authorList>
            <person name="den Bakker H.C."/>
            <person name="Allred A."/>
            <person name="Warchocki S."/>
            <person name="Wright E.M."/>
            <person name="Burrell A."/>
            <person name="Nightingale K.K."/>
            <person name="Kephart D."/>
            <person name="Wiedmann M."/>
        </authorList>
    </citation>
    <scope>NUCLEOTIDE SEQUENCE [LARGE SCALE GENOMIC DNA]</scope>
    <source>
        <strain evidence="6 7">FSL F6-1183</strain>
    </source>
</reference>
<evidence type="ECO:0000256" key="1">
    <source>
        <dbReference type="ARBA" id="ARBA00009437"/>
    </source>
</evidence>
<dbReference type="EMBL" id="AODG01000002">
    <property type="protein sequence ID" value="EUJ30572.1"/>
    <property type="molecule type" value="Genomic_DNA"/>
</dbReference>
<sequence length="295" mass="33613">MILSDLQYFITLCETHNFTKASEKLFVSQPSISMSIHRLEEEMGQQLLIRGRGQKPLYLTPAGEKMLDYAKIIIHDVERMREEVSNTPSRKLKLGVPPIIGAYFFPEIMKQLSTEEINAFSTVETGSIEMHQLLKDGEVDMAFIGSATEEKPANLESYFIARDEFVVCVSELHPLAKKKTIAFSELKGSRFISLGKGFLQSDILEKTCHANGMEKEINNFYYTDELQTAKSLISSDIGVGLMIRSSVGTQRNMVTLRLKDPLYFYIYLWVNDLYPFTGYEKQLKKKLVEASSIFI</sequence>
<proteinExistence type="inferred from homology"/>
<dbReference type="FunFam" id="1.10.10.10:FF:000001">
    <property type="entry name" value="LysR family transcriptional regulator"/>
    <property type="match status" value="1"/>
</dbReference>
<dbReference type="SUPFAM" id="SSF46785">
    <property type="entry name" value="Winged helix' DNA-binding domain"/>
    <property type="match status" value="1"/>
</dbReference>
<dbReference type="PROSITE" id="PS50931">
    <property type="entry name" value="HTH_LYSR"/>
    <property type="match status" value="1"/>
</dbReference>
<dbReference type="Pfam" id="PF00126">
    <property type="entry name" value="HTH_1"/>
    <property type="match status" value="1"/>
</dbReference>
<evidence type="ECO:0000256" key="3">
    <source>
        <dbReference type="ARBA" id="ARBA00023125"/>
    </source>
</evidence>
<dbReference type="Gene3D" id="1.10.10.10">
    <property type="entry name" value="Winged helix-like DNA-binding domain superfamily/Winged helix DNA-binding domain"/>
    <property type="match status" value="1"/>
</dbReference>
<comment type="caution">
    <text evidence="6">The sequence shown here is derived from an EMBL/GenBank/DDBJ whole genome shotgun (WGS) entry which is preliminary data.</text>
</comment>
<dbReference type="Gene3D" id="3.40.190.290">
    <property type="match status" value="1"/>
</dbReference>
<comment type="similarity">
    <text evidence="1">Belongs to the LysR transcriptional regulatory family.</text>
</comment>
<dbReference type="RefSeq" id="WP_036103317.1">
    <property type="nucleotide sequence ID" value="NZ_AODG01000002.1"/>
</dbReference>
<dbReference type="PANTHER" id="PTHR30419">
    <property type="entry name" value="HTH-TYPE TRANSCRIPTIONAL REGULATOR YBHD"/>
    <property type="match status" value="1"/>
</dbReference>
<organism evidence="6 7">
    <name type="scientific">Listeria grayi FSL F6-1183</name>
    <dbReference type="NCBI Taxonomy" id="1265827"/>
    <lineage>
        <taxon>Bacteria</taxon>
        <taxon>Bacillati</taxon>
        <taxon>Bacillota</taxon>
        <taxon>Bacilli</taxon>
        <taxon>Bacillales</taxon>
        <taxon>Listeriaceae</taxon>
        <taxon>Listeria</taxon>
    </lineage>
</organism>
<dbReference type="Proteomes" id="UP000019251">
    <property type="component" value="Unassembled WGS sequence"/>
</dbReference>
<dbReference type="SUPFAM" id="SSF53850">
    <property type="entry name" value="Periplasmic binding protein-like II"/>
    <property type="match status" value="1"/>
</dbReference>
<dbReference type="InterPro" id="IPR000847">
    <property type="entry name" value="LysR_HTH_N"/>
</dbReference>